<feature type="region of interest" description="Disordered" evidence="1">
    <location>
        <begin position="120"/>
        <end position="147"/>
    </location>
</feature>
<protein>
    <submittedName>
        <fullName evidence="2">Uncharacterized protein</fullName>
    </submittedName>
</protein>
<dbReference type="Proteomes" id="UP001417504">
    <property type="component" value="Unassembled WGS sequence"/>
</dbReference>
<gene>
    <name evidence="2" type="ORF">Sjap_015651</name>
</gene>
<comment type="caution">
    <text evidence="2">The sequence shown here is derived from an EMBL/GenBank/DDBJ whole genome shotgun (WGS) entry which is preliminary data.</text>
</comment>
<feature type="compositionally biased region" description="Basic and acidic residues" evidence="1">
    <location>
        <begin position="133"/>
        <end position="147"/>
    </location>
</feature>
<evidence type="ECO:0000256" key="1">
    <source>
        <dbReference type="SAM" id="MobiDB-lite"/>
    </source>
</evidence>
<organism evidence="2 3">
    <name type="scientific">Stephania japonica</name>
    <dbReference type="NCBI Taxonomy" id="461633"/>
    <lineage>
        <taxon>Eukaryota</taxon>
        <taxon>Viridiplantae</taxon>
        <taxon>Streptophyta</taxon>
        <taxon>Embryophyta</taxon>
        <taxon>Tracheophyta</taxon>
        <taxon>Spermatophyta</taxon>
        <taxon>Magnoliopsida</taxon>
        <taxon>Ranunculales</taxon>
        <taxon>Menispermaceae</taxon>
        <taxon>Menispermoideae</taxon>
        <taxon>Cissampelideae</taxon>
        <taxon>Stephania</taxon>
    </lineage>
</organism>
<dbReference type="EMBL" id="JBBNAE010000006">
    <property type="protein sequence ID" value="KAK9116704.1"/>
    <property type="molecule type" value="Genomic_DNA"/>
</dbReference>
<evidence type="ECO:0000313" key="3">
    <source>
        <dbReference type="Proteomes" id="UP001417504"/>
    </source>
</evidence>
<dbReference type="AlphaFoldDB" id="A0AAP0IJL0"/>
<reference evidence="2 3" key="1">
    <citation type="submission" date="2024-01" db="EMBL/GenBank/DDBJ databases">
        <title>Genome assemblies of Stephania.</title>
        <authorList>
            <person name="Yang L."/>
        </authorList>
    </citation>
    <scope>NUCLEOTIDE SEQUENCE [LARGE SCALE GENOMIC DNA]</scope>
    <source>
        <strain evidence="2">QJT</strain>
        <tissue evidence="2">Leaf</tissue>
    </source>
</reference>
<accession>A0AAP0IJL0</accession>
<keyword evidence="3" id="KW-1185">Reference proteome</keyword>
<sequence>MRKKALASSEGGGFVVCIGQQLLESNMVSIGPGSSSIERVLDAFGKPPLIDLWCLSGGPNSQRHELLNQCAGLCIIIEVVGEMTLNINAWFHRQTWWDSSNNQFEKVRHHISCVRITEKQTSRQRRGKANLPTKEKKNYLLNKEEEA</sequence>
<evidence type="ECO:0000313" key="2">
    <source>
        <dbReference type="EMBL" id="KAK9116704.1"/>
    </source>
</evidence>
<proteinExistence type="predicted"/>
<name>A0AAP0IJL0_9MAGN</name>